<dbReference type="InterPro" id="IPR005495">
    <property type="entry name" value="LptG/LptF_permease"/>
</dbReference>
<gene>
    <name evidence="7" type="ORF">METZ01_LOCUS458729</name>
</gene>
<organism evidence="7">
    <name type="scientific">marine metagenome</name>
    <dbReference type="NCBI Taxonomy" id="408172"/>
    <lineage>
        <taxon>unclassified sequences</taxon>
        <taxon>metagenomes</taxon>
        <taxon>ecological metagenomes</taxon>
    </lineage>
</organism>
<feature type="transmembrane region" description="Helical" evidence="6">
    <location>
        <begin position="21"/>
        <end position="39"/>
    </location>
</feature>
<name>A0A383AFA1_9ZZZZ</name>
<evidence type="ECO:0000313" key="7">
    <source>
        <dbReference type="EMBL" id="SVE05875.1"/>
    </source>
</evidence>
<dbReference type="AlphaFoldDB" id="A0A383AFA1"/>
<dbReference type="GO" id="GO:0015920">
    <property type="term" value="P:lipopolysaccharide transport"/>
    <property type="evidence" value="ECO:0007669"/>
    <property type="project" value="TreeGrafter"/>
</dbReference>
<feature type="non-terminal residue" evidence="7">
    <location>
        <position position="1"/>
    </location>
</feature>
<keyword evidence="2" id="KW-1003">Cell membrane</keyword>
<feature type="transmembrane region" description="Helical" evidence="6">
    <location>
        <begin position="69"/>
        <end position="87"/>
    </location>
</feature>
<keyword evidence="3 6" id="KW-0812">Transmembrane</keyword>
<accession>A0A383AFA1</accession>
<evidence type="ECO:0008006" key="8">
    <source>
        <dbReference type="Google" id="ProtNLM"/>
    </source>
</evidence>
<evidence type="ECO:0000256" key="4">
    <source>
        <dbReference type="ARBA" id="ARBA00022989"/>
    </source>
</evidence>
<evidence type="ECO:0000256" key="2">
    <source>
        <dbReference type="ARBA" id="ARBA00022475"/>
    </source>
</evidence>
<feature type="transmembrane region" description="Helical" evidence="6">
    <location>
        <begin position="108"/>
        <end position="131"/>
    </location>
</feature>
<dbReference type="PANTHER" id="PTHR33529">
    <property type="entry name" value="SLR0882 PROTEIN-RELATED"/>
    <property type="match status" value="1"/>
</dbReference>
<reference evidence="7" key="1">
    <citation type="submission" date="2018-05" db="EMBL/GenBank/DDBJ databases">
        <authorList>
            <person name="Lanie J.A."/>
            <person name="Ng W.-L."/>
            <person name="Kazmierczak K.M."/>
            <person name="Andrzejewski T.M."/>
            <person name="Davidsen T.M."/>
            <person name="Wayne K.J."/>
            <person name="Tettelin H."/>
            <person name="Glass J.I."/>
            <person name="Rusch D."/>
            <person name="Podicherti R."/>
            <person name="Tsui H.-C.T."/>
            <person name="Winkler M.E."/>
        </authorList>
    </citation>
    <scope>NUCLEOTIDE SEQUENCE</scope>
</reference>
<keyword evidence="5 6" id="KW-0472">Membrane</keyword>
<proteinExistence type="predicted"/>
<dbReference type="EMBL" id="UINC01191301">
    <property type="protein sequence ID" value="SVE05875.1"/>
    <property type="molecule type" value="Genomic_DNA"/>
</dbReference>
<dbReference type="Pfam" id="PF03739">
    <property type="entry name" value="LptF_LptG"/>
    <property type="match status" value="1"/>
</dbReference>
<keyword evidence="4 6" id="KW-1133">Transmembrane helix</keyword>
<comment type="subcellular location">
    <subcellularLocation>
        <location evidence="1">Cell membrane</location>
        <topology evidence="1">Multi-pass membrane protein</topology>
    </subcellularLocation>
</comment>
<dbReference type="GO" id="GO:0043190">
    <property type="term" value="C:ATP-binding cassette (ABC) transporter complex"/>
    <property type="evidence" value="ECO:0007669"/>
    <property type="project" value="TreeGrafter"/>
</dbReference>
<evidence type="ECO:0000256" key="5">
    <source>
        <dbReference type="ARBA" id="ARBA00023136"/>
    </source>
</evidence>
<sequence length="252" mass="27951">APAWLACARMRLLDRYLLRELMVPLFYCLVGFQIFWTAFDLFSNLKSYQDGGLGWLQIGKINLLRTPELLATVLPIALLLALLYALTNLARHNELVAIRAAGVSLARISLPFFLVATLLGGALFVVTEFIAPNASAKSMRLLSGGDPGAGQRLGNLNFQDDAMGQMWHIKQYNPATGEMIQPAVEWTTTEARRVLFAQRGAWANAMWVFYEVELQTFEPPTNDLPSLLITNVWTGQQIGGSPKQLQAEIKIA</sequence>
<protein>
    <recommendedName>
        <fullName evidence="8">LptF/LptG family permease</fullName>
    </recommendedName>
</protein>
<feature type="non-terminal residue" evidence="7">
    <location>
        <position position="252"/>
    </location>
</feature>
<evidence type="ECO:0000256" key="6">
    <source>
        <dbReference type="SAM" id="Phobius"/>
    </source>
</evidence>
<dbReference type="PANTHER" id="PTHR33529:SF6">
    <property type="entry name" value="YJGP_YJGQ FAMILY PERMEASE"/>
    <property type="match status" value="1"/>
</dbReference>
<evidence type="ECO:0000256" key="1">
    <source>
        <dbReference type="ARBA" id="ARBA00004651"/>
    </source>
</evidence>
<evidence type="ECO:0000256" key="3">
    <source>
        <dbReference type="ARBA" id="ARBA00022692"/>
    </source>
</evidence>